<evidence type="ECO:0000313" key="2">
    <source>
        <dbReference type="EMBL" id="MET9845217.1"/>
    </source>
</evidence>
<protein>
    <submittedName>
        <fullName evidence="2">Class III lanthipeptide</fullName>
    </submittedName>
</protein>
<sequence>MERRCDMDQILDLQGLETAGDEAELPTSSASTNC</sequence>
<dbReference type="NCBIfam" id="NF038154">
    <property type="entry name" value="lanthi_III_a"/>
    <property type="match status" value="1"/>
</dbReference>
<proteinExistence type="predicted"/>
<reference evidence="2 3" key="1">
    <citation type="submission" date="2024-06" db="EMBL/GenBank/DDBJ databases">
        <title>The Natural Products Discovery Center: Release of the First 8490 Sequenced Strains for Exploring Actinobacteria Biosynthetic Diversity.</title>
        <authorList>
            <person name="Kalkreuter E."/>
            <person name="Kautsar S.A."/>
            <person name="Yang D."/>
            <person name="Bader C.D."/>
            <person name="Teijaro C.N."/>
            <person name="Fluegel L."/>
            <person name="Davis C.M."/>
            <person name="Simpson J.R."/>
            <person name="Lauterbach L."/>
            <person name="Steele A.D."/>
            <person name="Gui C."/>
            <person name="Meng S."/>
            <person name="Li G."/>
            <person name="Viehrig K."/>
            <person name="Ye F."/>
            <person name="Su P."/>
            <person name="Kiefer A.F."/>
            <person name="Nichols A."/>
            <person name="Cepeda A.J."/>
            <person name="Yan W."/>
            <person name="Fan B."/>
            <person name="Jiang Y."/>
            <person name="Adhikari A."/>
            <person name="Zheng C.-J."/>
            <person name="Schuster L."/>
            <person name="Cowan T.M."/>
            <person name="Smanski M.J."/>
            <person name="Chevrette M.G."/>
            <person name="De Carvalho L.P.S."/>
            <person name="Shen B."/>
        </authorList>
    </citation>
    <scope>NUCLEOTIDE SEQUENCE [LARGE SCALE GENOMIC DNA]</scope>
    <source>
        <strain evidence="2 3">NPDC006434</strain>
    </source>
</reference>
<feature type="region of interest" description="Disordered" evidence="1">
    <location>
        <begin position="15"/>
        <end position="34"/>
    </location>
</feature>
<dbReference type="Proteomes" id="UP001550210">
    <property type="component" value="Unassembled WGS sequence"/>
</dbReference>
<dbReference type="EMBL" id="JBEXPZ010000013">
    <property type="protein sequence ID" value="MET9845217.1"/>
    <property type="molecule type" value="Genomic_DNA"/>
</dbReference>
<dbReference type="RefSeq" id="WP_218969516.1">
    <property type="nucleotide sequence ID" value="NZ_JBEGHN010000012.1"/>
</dbReference>
<organism evidence="2 3">
    <name type="scientific">Streptomyces ossamyceticus</name>
    <dbReference type="NCBI Taxonomy" id="249581"/>
    <lineage>
        <taxon>Bacteria</taxon>
        <taxon>Bacillati</taxon>
        <taxon>Actinomycetota</taxon>
        <taxon>Actinomycetes</taxon>
        <taxon>Kitasatosporales</taxon>
        <taxon>Streptomycetaceae</taxon>
        <taxon>Streptomyces</taxon>
    </lineage>
</organism>
<evidence type="ECO:0000313" key="3">
    <source>
        <dbReference type="Proteomes" id="UP001550210"/>
    </source>
</evidence>
<gene>
    <name evidence="2" type="ORF">ABZZ21_11670</name>
</gene>
<name>A0ABV2UUJ1_9ACTN</name>
<evidence type="ECO:0000256" key="1">
    <source>
        <dbReference type="SAM" id="MobiDB-lite"/>
    </source>
</evidence>
<keyword evidence="3" id="KW-1185">Reference proteome</keyword>
<accession>A0ABV2UUJ1</accession>
<comment type="caution">
    <text evidence="2">The sequence shown here is derived from an EMBL/GenBank/DDBJ whole genome shotgun (WGS) entry which is preliminary data.</text>
</comment>